<keyword evidence="2" id="KW-1185">Reference proteome</keyword>
<organism evidence="1 2">
    <name type="scientific">Thelohanellus kitauei</name>
    <name type="common">Myxosporean</name>
    <dbReference type="NCBI Taxonomy" id="669202"/>
    <lineage>
        <taxon>Eukaryota</taxon>
        <taxon>Metazoa</taxon>
        <taxon>Cnidaria</taxon>
        <taxon>Myxozoa</taxon>
        <taxon>Myxosporea</taxon>
        <taxon>Bivalvulida</taxon>
        <taxon>Platysporina</taxon>
        <taxon>Myxobolidae</taxon>
        <taxon>Thelohanellus</taxon>
    </lineage>
</organism>
<protein>
    <recommendedName>
        <fullName evidence="3">Reverse transcriptase domain-containing protein</fullName>
    </recommendedName>
</protein>
<gene>
    <name evidence="1" type="ORF">RF11_09451</name>
</gene>
<dbReference type="EMBL" id="JWZT01002708">
    <property type="protein sequence ID" value="KII68814.1"/>
    <property type="molecule type" value="Genomic_DNA"/>
</dbReference>
<proteinExistence type="predicted"/>
<evidence type="ECO:0000313" key="1">
    <source>
        <dbReference type="EMBL" id="KII68814.1"/>
    </source>
</evidence>
<dbReference type="InterPro" id="IPR043502">
    <property type="entry name" value="DNA/RNA_pol_sf"/>
</dbReference>
<dbReference type="Proteomes" id="UP000031668">
    <property type="component" value="Unassembled WGS sequence"/>
</dbReference>
<reference evidence="1 2" key="1">
    <citation type="journal article" date="2014" name="Genome Biol. Evol.">
        <title>The genome of the myxosporean Thelohanellus kitauei shows adaptations to nutrient acquisition within its fish host.</title>
        <authorList>
            <person name="Yang Y."/>
            <person name="Xiong J."/>
            <person name="Zhou Z."/>
            <person name="Huo F."/>
            <person name="Miao W."/>
            <person name="Ran C."/>
            <person name="Liu Y."/>
            <person name="Zhang J."/>
            <person name="Feng J."/>
            <person name="Wang M."/>
            <person name="Wang M."/>
            <person name="Wang L."/>
            <person name="Yao B."/>
        </authorList>
    </citation>
    <scope>NUCLEOTIDE SEQUENCE [LARGE SCALE GENOMIC DNA]</scope>
    <source>
        <strain evidence="1">Wuqing</strain>
    </source>
</reference>
<evidence type="ECO:0008006" key="3">
    <source>
        <dbReference type="Google" id="ProtNLM"/>
    </source>
</evidence>
<name>A0A0C2ITQ1_THEKT</name>
<evidence type="ECO:0000313" key="2">
    <source>
        <dbReference type="Proteomes" id="UP000031668"/>
    </source>
</evidence>
<accession>A0A0C2ITQ1</accession>
<dbReference type="Gene3D" id="3.30.70.270">
    <property type="match status" value="1"/>
</dbReference>
<dbReference type="SUPFAM" id="SSF56672">
    <property type="entry name" value="DNA/RNA polymerases"/>
    <property type="match status" value="1"/>
</dbReference>
<sequence length="213" mass="24717">MNRIFKGLPFARTYIDDLIIFSWNESEHINHLDEIEEIKVWSKPAKIKRLEQLLVSCNFYRKSITKLADVNLLINAPALASPSITILFEVTTNAIDYALGVTLAQNGKPIGFMKIPPRLNAQIINRSQTSFLAQSRTEGKLYRWALILQEFDFDIKCVISKMNKSDELSRINYDMVLTGIETEALMHYNLHKQYQLSDQEMKYVRENLKDISR</sequence>
<comment type="caution">
    <text evidence="1">The sequence shown here is derived from an EMBL/GenBank/DDBJ whole genome shotgun (WGS) entry which is preliminary data.</text>
</comment>
<dbReference type="InterPro" id="IPR043128">
    <property type="entry name" value="Rev_trsase/Diguanyl_cyclase"/>
</dbReference>
<dbReference type="AlphaFoldDB" id="A0A0C2ITQ1"/>